<evidence type="ECO:0000256" key="6">
    <source>
        <dbReference type="ARBA" id="ARBA00022792"/>
    </source>
</evidence>
<evidence type="ECO:0000256" key="11">
    <source>
        <dbReference type="RuleBase" id="RU000488"/>
    </source>
</evidence>
<accession>A0A8C4Q6Q2</accession>
<proteinExistence type="inferred from homology"/>
<evidence type="ECO:0000256" key="3">
    <source>
        <dbReference type="ARBA" id="ARBA00022448"/>
    </source>
</evidence>
<dbReference type="GO" id="GO:0005743">
    <property type="term" value="C:mitochondrial inner membrane"/>
    <property type="evidence" value="ECO:0007669"/>
    <property type="project" value="UniProtKB-SubCell"/>
</dbReference>
<evidence type="ECO:0000256" key="8">
    <source>
        <dbReference type="ARBA" id="ARBA00023128"/>
    </source>
</evidence>
<evidence type="ECO:0000313" key="14">
    <source>
        <dbReference type="Proteomes" id="UP000694388"/>
    </source>
</evidence>
<feature type="transmembrane region" description="Helical" evidence="12">
    <location>
        <begin position="115"/>
        <end position="137"/>
    </location>
</feature>
<evidence type="ECO:0000256" key="4">
    <source>
        <dbReference type="ARBA" id="ARBA00022692"/>
    </source>
</evidence>
<keyword evidence="4 10" id="KW-0812">Transmembrane</keyword>
<comment type="similarity">
    <text evidence="2 11">Belongs to the mitochondrial carrier (TC 2.A.29) family.</text>
</comment>
<dbReference type="InterPro" id="IPR018108">
    <property type="entry name" value="MCP_transmembrane"/>
</dbReference>
<dbReference type="SUPFAM" id="SSF103506">
    <property type="entry name" value="Mitochondrial carrier"/>
    <property type="match status" value="1"/>
</dbReference>
<keyword evidence="14" id="KW-1185">Reference proteome</keyword>
<feature type="transmembrane region" description="Helical" evidence="12">
    <location>
        <begin position="78"/>
        <end position="99"/>
    </location>
</feature>
<evidence type="ECO:0000256" key="9">
    <source>
        <dbReference type="ARBA" id="ARBA00023136"/>
    </source>
</evidence>
<dbReference type="AlphaFoldDB" id="A0A8C4Q6Q2"/>
<evidence type="ECO:0000256" key="7">
    <source>
        <dbReference type="ARBA" id="ARBA00022989"/>
    </source>
</evidence>
<evidence type="ECO:0000256" key="2">
    <source>
        <dbReference type="ARBA" id="ARBA00006375"/>
    </source>
</evidence>
<evidence type="ECO:0000256" key="1">
    <source>
        <dbReference type="ARBA" id="ARBA00004448"/>
    </source>
</evidence>
<dbReference type="GO" id="GO:0051724">
    <property type="term" value="F:NAD transmembrane transporter activity"/>
    <property type="evidence" value="ECO:0007669"/>
    <property type="project" value="TreeGrafter"/>
</dbReference>
<dbReference type="Gene3D" id="1.50.40.10">
    <property type="entry name" value="Mitochondrial carrier domain"/>
    <property type="match status" value="1"/>
</dbReference>
<keyword evidence="7 12" id="KW-1133">Transmembrane helix</keyword>
<keyword evidence="9 10" id="KW-0472">Membrane</keyword>
<dbReference type="Ensembl" id="ENSEBUT00000011362.1">
    <property type="protein sequence ID" value="ENSEBUP00000010807.1"/>
    <property type="gene ID" value="ENSEBUG00000006947.1"/>
</dbReference>
<comment type="subcellular location">
    <subcellularLocation>
        <location evidence="1">Mitochondrion inner membrane</location>
        <topology evidence="1">Multi-pass membrane protein</topology>
    </subcellularLocation>
</comment>
<name>A0A8C4Q6Q2_EPTBU</name>
<dbReference type="InterPro" id="IPR052465">
    <property type="entry name" value="Mito_NAD+_Carrier"/>
</dbReference>
<evidence type="ECO:0008006" key="15">
    <source>
        <dbReference type="Google" id="ProtNLM"/>
    </source>
</evidence>
<reference evidence="13" key="2">
    <citation type="submission" date="2025-09" db="UniProtKB">
        <authorList>
            <consortium name="Ensembl"/>
        </authorList>
    </citation>
    <scope>IDENTIFICATION</scope>
</reference>
<feature type="repeat" description="Solcar" evidence="10">
    <location>
        <begin position="20"/>
        <end position="106"/>
    </location>
</feature>
<sequence length="198" mass="21869">MYGNYEVALNQLEYVGFHRKNHSTQSAAALLAGSLEAVLVPCERVQALLVDPRHNTRFPHVFAVLVALVRQRNALRELYVGFTPVLFRNGPSFALYLWLKDLTAEQLPKIVQQNAFLAGAFSGGVASFVTGIVFYPINTIKMKIQAHVEGEHLGFLTTTRLVASRGIGHLYAGLGAHCMGSVLSWAIFQGLYQLLTIR</sequence>
<dbReference type="Pfam" id="PF00153">
    <property type="entry name" value="Mito_carr"/>
    <property type="match status" value="2"/>
</dbReference>
<evidence type="ECO:0000256" key="12">
    <source>
        <dbReference type="SAM" id="Phobius"/>
    </source>
</evidence>
<dbReference type="InterPro" id="IPR023395">
    <property type="entry name" value="MCP_dom_sf"/>
</dbReference>
<evidence type="ECO:0000313" key="13">
    <source>
        <dbReference type="Ensembl" id="ENSEBUP00000010807.1"/>
    </source>
</evidence>
<dbReference type="GeneTree" id="ENSGT00940000167829"/>
<protein>
    <recommendedName>
        <fullName evidence="15">Mitochondrial carrier protein</fullName>
    </recommendedName>
</protein>
<dbReference type="Proteomes" id="UP000694388">
    <property type="component" value="Unplaced"/>
</dbReference>
<reference evidence="13" key="1">
    <citation type="submission" date="2025-08" db="UniProtKB">
        <authorList>
            <consortium name="Ensembl"/>
        </authorList>
    </citation>
    <scope>IDENTIFICATION</scope>
</reference>
<organism evidence="13 14">
    <name type="scientific">Eptatretus burgeri</name>
    <name type="common">Inshore hagfish</name>
    <dbReference type="NCBI Taxonomy" id="7764"/>
    <lineage>
        <taxon>Eukaryota</taxon>
        <taxon>Metazoa</taxon>
        <taxon>Chordata</taxon>
        <taxon>Craniata</taxon>
        <taxon>Vertebrata</taxon>
        <taxon>Cyclostomata</taxon>
        <taxon>Myxini</taxon>
        <taxon>Myxiniformes</taxon>
        <taxon>Myxinidae</taxon>
        <taxon>Eptatretinae</taxon>
        <taxon>Eptatretus</taxon>
    </lineage>
</organism>
<keyword evidence="5" id="KW-0677">Repeat</keyword>
<keyword evidence="3 11" id="KW-0813">Transport</keyword>
<evidence type="ECO:0000256" key="10">
    <source>
        <dbReference type="PROSITE-ProRule" id="PRU00282"/>
    </source>
</evidence>
<dbReference type="PROSITE" id="PS50920">
    <property type="entry name" value="SOLCAR"/>
    <property type="match status" value="2"/>
</dbReference>
<keyword evidence="8" id="KW-0496">Mitochondrion</keyword>
<dbReference type="PANTHER" id="PTHR46131:SF5">
    <property type="entry name" value="SOLUTE CARRIER FAMILY 25 MEMBER 53"/>
    <property type="match status" value="1"/>
</dbReference>
<dbReference type="PANTHER" id="PTHR46131">
    <property type="entry name" value="SD08549P"/>
    <property type="match status" value="1"/>
</dbReference>
<keyword evidence="6" id="KW-0999">Mitochondrion inner membrane</keyword>
<feature type="repeat" description="Solcar" evidence="10">
    <location>
        <begin position="114"/>
        <end position="198"/>
    </location>
</feature>
<feature type="transmembrane region" description="Helical" evidence="12">
    <location>
        <begin position="170"/>
        <end position="192"/>
    </location>
</feature>
<evidence type="ECO:0000256" key="5">
    <source>
        <dbReference type="ARBA" id="ARBA00022737"/>
    </source>
</evidence>